<gene>
    <name evidence="12" type="ORF">AB1471_03755</name>
</gene>
<keyword evidence="5" id="KW-0547">Nucleotide-binding</keyword>
<dbReference type="PRINTS" id="PR00344">
    <property type="entry name" value="BCTRLSENSOR"/>
</dbReference>
<dbReference type="GO" id="GO:0005524">
    <property type="term" value="F:ATP binding"/>
    <property type="evidence" value="ECO:0007669"/>
    <property type="project" value="UniProtKB-KW"/>
</dbReference>
<dbReference type="PANTHER" id="PTHR43065">
    <property type="entry name" value="SENSOR HISTIDINE KINASE"/>
    <property type="match status" value="1"/>
</dbReference>
<dbReference type="Pfam" id="PF00512">
    <property type="entry name" value="HisKA"/>
    <property type="match status" value="1"/>
</dbReference>
<evidence type="ECO:0000256" key="7">
    <source>
        <dbReference type="ARBA" id="ARBA00022840"/>
    </source>
</evidence>
<feature type="transmembrane region" description="Helical" evidence="9">
    <location>
        <begin position="31"/>
        <end position="50"/>
    </location>
</feature>
<dbReference type="InterPro" id="IPR036890">
    <property type="entry name" value="HATPase_C_sf"/>
</dbReference>
<dbReference type="InterPro" id="IPR036097">
    <property type="entry name" value="HisK_dim/P_sf"/>
</dbReference>
<dbReference type="PROSITE" id="PS50113">
    <property type="entry name" value="PAC"/>
    <property type="match status" value="1"/>
</dbReference>
<evidence type="ECO:0000259" key="10">
    <source>
        <dbReference type="PROSITE" id="PS50109"/>
    </source>
</evidence>
<evidence type="ECO:0000313" key="12">
    <source>
        <dbReference type="EMBL" id="MEW9500916.1"/>
    </source>
</evidence>
<dbReference type="Gene3D" id="1.10.287.130">
    <property type="match status" value="1"/>
</dbReference>
<dbReference type="InterPro" id="IPR013656">
    <property type="entry name" value="PAS_4"/>
</dbReference>
<keyword evidence="3" id="KW-0597">Phosphoprotein</keyword>
<dbReference type="InterPro" id="IPR003661">
    <property type="entry name" value="HisK_dim/P_dom"/>
</dbReference>
<evidence type="ECO:0000259" key="11">
    <source>
        <dbReference type="PROSITE" id="PS50113"/>
    </source>
</evidence>
<feature type="domain" description="PAC" evidence="11">
    <location>
        <begin position="144"/>
        <end position="196"/>
    </location>
</feature>
<organism evidence="12 13">
    <name type="scientific">Jeotgalibacillus marinus</name>
    <dbReference type="NCBI Taxonomy" id="86667"/>
    <lineage>
        <taxon>Bacteria</taxon>
        <taxon>Bacillati</taxon>
        <taxon>Bacillota</taxon>
        <taxon>Bacilli</taxon>
        <taxon>Bacillales</taxon>
        <taxon>Caryophanaceae</taxon>
        <taxon>Jeotgalibacillus</taxon>
    </lineage>
</organism>
<dbReference type="Pfam" id="PF08448">
    <property type="entry name" value="PAS_4"/>
    <property type="match status" value="1"/>
</dbReference>
<dbReference type="InterPro" id="IPR003594">
    <property type="entry name" value="HATPase_dom"/>
</dbReference>
<keyword evidence="9" id="KW-1133">Transmembrane helix</keyword>
<reference evidence="12 13" key="1">
    <citation type="journal article" date="1979" name="Int. J. Syst. Evol. Microbiol.">
        <title>Bacillus globisporus subsp. marinus subsp. nov.</title>
        <authorList>
            <person name="Liu H."/>
        </authorList>
    </citation>
    <scope>NUCLEOTIDE SEQUENCE [LARGE SCALE GENOMIC DNA]</scope>
    <source>
        <strain evidence="12 13">DSM 1297</strain>
    </source>
</reference>
<dbReference type="EC" id="2.7.13.3" evidence="2"/>
<comment type="caution">
    <text evidence="12">The sequence shown here is derived from an EMBL/GenBank/DDBJ whole genome shotgun (WGS) entry which is preliminary data.</text>
</comment>
<dbReference type="InterPro" id="IPR000014">
    <property type="entry name" value="PAS"/>
</dbReference>
<dbReference type="PROSITE" id="PS50109">
    <property type="entry name" value="HIS_KIN"/>
    <property type="match status" value="1"/>
</dbReference>
<dbReference type="NCBIfam" id="TIGR00229">
    <property type="entry name" value="sensory_box"/>
    <property type="match status" value="1"/>
</dbReference>
<name>A0ABV3Q1E5_9BACL</name>
<keyword evidence="9" id="KW-0812">Transmembrane</keyword>
<dbReference type="Gene3D" id="3.30.450.20">
    <property type="entry name" value="PAS domain"/>
    <property type="match status" value="1"/>
</dbReference>
<dbReference type="InterPro" id="IPR035965">
    <property type="entry name" value="PAS-like_dom_sf"/>
</dbReference>
<dbReference type="SUPFAM" id="SSF47384">
    <property type="entry name" value="Homodimeric domain of signal transducing histidine kinase"/>
    <property type="match status" value="1"/>
</dbReference>
<evidence type="ECO:0000313" key="13">
    <source>
        <dbReference type="Proteomes" id="UP001556040"/>
    </source>
</evidence>
<keyword evidence="7 12" id="KW-0067">ATP-binding</keyword>
<accession>A0ABV3Q1E5</accession>
<evidence type="ECO:0000256" key="8">
    <source>
        <dbReference type="ARBA" id="ARBA00023012"/>
    </source>
</evidence>
<keyword evidence="4" id="KW-0808">Transferase</keyword>
<keyword evidence="6" id="KW-0418">Kinase</keyword>
<evidence type="ECO:0000256" key="3">
    <source>
        <dbReference type="ARBA" id="ARBA00022553"/>
    </source>
</evidence>
<evidence type="ECO:0000256" key="2">
    <source>
        <dbReference type="ARBA" id="ARBA00012438"/>
    </source>
</evidence>
<dbReference type="EMBL" id="JBFMIA010000002">
    <property type="protein sequence ID" value="MEW9500916.1"/>
    <property type="molecule type" value="Genomic_DNA"/>
</dbReference>
<dbReference type="RefSeq" id="WP_367778263.1">
    <property type="nucleotide sequence ID" value="NZ_JBFMIA010000002.1"/>
</dbReference>
<dbReference type="SMART" id="SM00388">
    <property type="entry name" value="HisKA"/>
    <property type="match status" value="1"/>
</dbReference>
<dbReference type="CDD" id="cd00082">
    <property type="entry name" value="HisKA"/>
    <property type="match status" value="1"/>
</dbReference>
<dbReference type="InterPro" id="IPR005467">
    <property type="entry name" value="His_kinase_dom"/>
</dbReference>
<comment type="catalytic activity">
    <reaction evidence="1">
        <text>ATP + protein L-histidine = ADP + protein N-phospho-L-histidine.</text>
        <dbReference type="EC" id="2.7.13.3"/>
    </reaction>
</comment>
<evidence type="ECO:0000256" key="5">
    <source>
        <dbReference type="ARBA" id="ARBA00022741"/>
    </source>
</evidence>
<dbReference type="SUPFAM" id="SSF55785">
    <property type="entry name" value="PYP-like sensor domain (PAS domain)"/>
    <property type="match status" value="1"/>
</dbReference>
<dbReference type="InterPro" id="IPR004358">
    <property type="entry name" value="Sig_transdc_His_kin-like_C"/>
</dbReference>
<keyword evidence="13" id="KW-1185">Reference proteome</keyword>
<sequence>MKVLIGLLILLFFIQDALVFSGIGWLPRQIYIGAEIIVSLLIVMVGFTMFRRYRKEQQLFIEMKEEEVKMTALFQSMPDFVCFKDGEGRWIRMNDFGLALYELENETYIGKTDRDLGLKNPFFKEAFEGCLESDEETWKKAETIRVEEEFYVPSGELKTFDVIKVPMFYKDGSRKALIIIGRDISQQKIVEERLVKQEKLSVSGELAAGIAHEIKNPLTSLKGFVQLMREQPHLSTKNVEIMASEIDRVHSIVEELLVLSKPHKRVQKCFSLQEAMDYVVNVMKHQALLSRVEIIVERSSTESDHVLGDRNKLIQVMINLVKNAIEAMEDGGEMKIRSVKKNEEVWIQIQDEGVGISTEQLNNLAKPFYTTKVKGMGLGLTICNKIIHEHNGQLTIQSELGKGTIVTVKMPIHKLKFE</sequence>
<evidence type="ECO:0000256" key="1">
    <source>
        <dbReference type="ARBA" id="ARBA00000085"/>
    </source>
</evidence>
<dbReference type="InterPro" id="IPR000700">
    <property type="entry name" value="PAS-assoc_C"/>
</dbReference>
<dbReference type="Gene3D" id="3.30.565.10">
    <property type="entry name" value="Histidine kinase-like ATPase, C-terminal domain"/>
    <property type="match status" value="1"/>
</dbReference>
<dbReference type="PANTHER" id="PTHR43065:SF34">
    <property type="entry name" value="SPORULATION KINASE A"/>
    <property type="match status" value="1"/>
</dbReference>
<keyword evidence="9" id="KW-0472">Membrane</keyword>
<dbReference type="SUPFAM" id="SSF55874">
    <property type="entry name" value="ATPase domain of HSP90 chaperone/DNA topoisomerase II/histidine kinase"/>
    <property type="match status" value="1"/>
</dbReference>
<evidence type="ECO:0000256" key="9">
    <source>
        <dbReference type="SAM" id="Phobius"/>
    </source>
</evidence>
<protein>
    <recommendedName>
        <fullName evidence="2">histidine kinase</fullName>
        <ecNumber evidence="2">2.7.13.3</ecNumber>
    </recommendedName>
</protein>
<feature type="domain" description="Histidine kinase" evidence="10">
    <location>
        <begin position="209"/>
        <end position="414"/>
    </location>
</feature>
<proteinExistence type="predicted"/>
<keyword evidence="8" id="KW-0902">Two-component regulatory system</keyword>
<dbReference type="SMART" id="SM00387">
    <property type="entry name" value="HATPase_c"/>
    <property type="match status" value="1"/>
</dbReference>
<evidence type="ECO:0000256" key="4">
    <source>
        <dbReference type="ARBA" id="ARBA00022679"/>
    </source>
</evidence>
<dbReference type="Pfam" id="PF02518">
    <property type="entry name" value="HATPase_c"/>
    <property type="match status" value="1"/>
</dbReference>
<evidence type="ECO:0000256" key="6">
    <source>
        <dbReference type="ARBA" id="ARBA00022777"/>
    </source>
</evidence>
<dbReference type="Proteomes" id="UP001556040">
    <property type="component" value="Unassembled WGS sequence"/>
</dbReference>